<gene>
    <name evidence="2" type="ORF">DB31_6672</name>
</gene>
<accession>A0A085WPT4</accession>
<keyword evidence="3" id="KW-1185">Reference proteome</keyword>
<feature type="compositionally biased region" description="Basic and acidic residues" evidence="1">
    <location>
        <begin position="25"/>
        <end position="37"/>
    </location>
</feature>
<protein>
    <submittedName>
        <fullName evidence="2">Uncharacterized protein</fullName>
    </submittedName>
</protein>
<dbReference type="Proteomes" id="UP000028725">
    <property type="component" value="Unassembled WGS sequence"/>
</dbReference>
<evidence type="ECO:0000313" key="2">
    <source>
        <dbReference type="EMBL" id="KFE69697.1"/>
    </source>
</evidence>
<dbReference type="AlphaFoldDB" id="A0A085WPT4"/>
<organism evidence="2 3">
    <name type="scientific">Hyalangium minutum</name>
    <dbReference type="NCBI Taxonomy" id="394096"/>
    <lineage>
        <taxon>Bacteria</taxon>
        <taxon>Pseudomonadati</taxon>
        <taxon>Myxococcota</taxon>
        <taxon>Myxococcia</taxon>
        <taxon>Myxococcales</taxon>
        <taxon>Cystobacterineae</taxon>
        <taxon>Archangiaceae</taxon>
        <taxon>Hyalangium</taxon>
    </lineage>
</organism>
<comment type="caution">
    <text evidence="2">The sequence shown here is derived from an EMBL/GenBank/DDBJ whole genome shotgun (WGS) entry which is preliminary data.</text>
</comment>
<feature type="region of interest" description="Disordered" evidence="1">
    <location>
        <begin position="1"/>
        <end position="39"/>
    </location>
</feature>
<dbReference type="EMBL" id="JMCB01000004">
    <property type="protein sequence ID" value="KFE69697.1"/>
    <property type="molecule type" value="Genomic_DNA"/>
</dbReference>
<reference evidence="2 3" key="1">
    <citation type="submission" date="2014-04" db="EMBL/GenBank/DDBJ databases">
        <title>Genome assembly of Hyalangium minutum DSM 14724.</title>
        <authorList>
            <person name="Sharma G."/>
            <person name="Subramanian S."/>
        </authorList>
    </citation>
    <scope>NUCLEOTIDE SEQUENCE [LARGE SCALE GENOMIC DNA]</scope>
    <source>
        <strain evidence="2 3">DSM 14724</strain>
    </source>
</reference>
<evidence type="ECO:0000256" key="1">
    <source>
        <dbReference type="SAM" id="MobiDB-lite"/>
    </source>
</evidence>
<name>A0A085WPT4_9BACT</name>
<evidence type="ECO:0000313" key="3">
    <source>
        <dbReference type="Proteomes" id="UP000028725"/>
    </source>
</evidence>
<proteinExistence type="predicted"/>
<sequence length="66" mass="7253">MTVTRRGGFRPTAKPSSRKAATNPRQDREPLLERHGDPCVGGRHGAVTHVGSNRVLPIRDVSVIRQ</sequence>